<dbReference type="CDD" id="cd06257">
    <property type="entry name" value="DnaJ"/>
    <property type="match status" value="1"/>
</dbReference>
<organism evidence="3 4">
    <name type="scientific">Anaerocolumna aminovalerica</name>
    <dbReference type="NCBI Taxonomy" id="1527"/>
    <lineage>
        <taxon>Bacteria</taxon>
        <taxon>Bacillati</taxon>
        <taxon>Bacillota</taxon>
        <taxon>Clostridia</taxon>
        <taxon>Lachnospirales</taxon>
        <taxon>Lachnospiraceae</taxon>
        <taxon>Anaerocolumna</taxon>
    </lineage>
</organism>
<dbReference type="EMBL" id="FOWD01000025">
    <property type="protein sequence ID" value="SFO42495.1"/>
    <property type="molecule type" value="Genomic_DNA"/>
</dbReference>
<reference evidence="3 4" key="1">
    <citation type="submission" date="2016-10" db="EMBL/GenBank/DDBJ databases">
        <authorList>
            <person name="de Groot N.N."/>
        </authorList>
    </citation>
    <scope>NUCLEOTIDE SEQUENCE [LARGE SCALE GENOMIC DNA]</scope>
    <source>
        <strain evidence="3 4">DSM 1283</strain>
    </source>
</reference>
<name>A0A1I5H2N4_9FIRM</name>
<evidence type="ECO:0000313" key="3">
    <source>
        <dbReference type="EMBL" id="SFO42495.1"/>
    </source>
</evidence>
<proteinExistence type="predicted"/>
<protein>
    <recommendedName>
        <fullName evidence="2">J domain-containing protein</fullName>
    </recommendedName>
</protein>
<keyword evidence="1" id="KW-0235">DNA replication</keyword>
<evidence type="ECO:0000259" key="2">
    <source>
        <dbReference type="PROSITE" id="PS50076"/>
    </source>
</evidence>
<dbReference type="AlphaFoldDB" id="A0A1I5H2N4"/>
<dbReference type="SUPFAM" id="SSF46565">
    <property type="entry name" value="Chaperone J-domain"/>
    <property type="match status" value="1"/>
</dbReference>
<dbReference type="GO" id="GO:0006260">
    <property type="term" value="P:DNA replication"/>
    <property type="evidence" value="ECO:0007669"/>
    <property type="project" value="UniProtKB-KW"/>
</dbReference>
<dbReference type="OrthoDB" id="9779889at2"/>
<dbReference type="Proteomes" id="UP000198806">
    <property type="component" value="Unassembled WGS sequence"/>
</dbReference>
<accession>A0A1I5H2N4</accession>
<sequence>MKNNIKRTIRELKVMELVNRYGYSYDFIKKNPLAVQSKCNSLVWNTFFDLKENNLQKSKARYSICDLERMDKDAIKDVIEEYWFHVYYEIYKGKGISVYEAQDPKLLAYLGLPYNADSICVKKRFRELIKKYHPDAGGDTEKFLELMDMAENIKNI</sequence>
<evidence type="ECO:0000256" key="1">
    <source>
        <dbReference type="ARBA" id="ARBA00022705"/>
    </source>
</evidence>
<dbReference type="InterPro" id="IPR036869">
    <property type="entry name" value="J_dom_sf"/>
</dbReference>
<keyword evidence="4" id="KW-1185">Reference proteome</keyword>
<dbReference type="InterPro" id="IPR001623">
    <property type="entry name" value="DnaJ_domain"/>
</dbReference>
<gene>
    <name evidence="3" type="ORF">SAMN04489757_12510</name>
</gene>
<feature type="domain" description="J" evidence="2">
    <location>
        <begin position="105"/>
        <end position="156"/>
    </location>
</feature>
<dbReference type="PROSITE" id="PS50076">
    <property type="entry name" value="DNAJ_2"/>
    <property type="match status" value="1"/>
</dbReference>
<evidence type="ECO:0000313" key="4">
    <source>
        <dbReference type="Proteomes" id="UP000198806"/>
    </source>
</evidence>
<dbReference type="STRING" id="1527.SAMN04489757_12510"/>
<dbReference type="Gene3D" id="1.10.287.110">
    <property type="entry name" value="DnaJ domain"/>
    <property type="match status" value="1"/>
</dbReference>
<dbReference type="RefSeq" id="WP_091687428.1">
    <property type="nucleotide sequence ID" value="NZ_BAABFM010000082.1"/>
</dbReference>